<evidence type="ECO:0000313" key="2">
    <source>
        <dbReference type="Proteomes" id="UP000054653"/>
    </source>
</evidence>
<organism evidence="1 2">
    <name type="scientific">Trichinella britovi</name>
    <name type="common">Parasitic roundworm</name>
    <dbReference type="NCBI Taxonomy" id="45882"/>
    <lineage>
        <taxon>Eukaryota</taxon>
        <taxon>Metazoa</taxon>
        <taxon>Ecdysozoa</taxon>
        <taxon>Nematoda</taxon>
        <taxon>Enoplea</taxon>
        <taxon>Dorylaimia</taxon>
        <taxon>Trichinellida</taxon>
        <taxon>Trichinellidae</taxon>
        <taxon>Trichinella</taxon>
    </lineage>
</organism>
<proteinExistence type="predicted"/>
<gene>
    <name evidence="1" type="ORF">T03_10528</name>
</gene>
<reference evidence="1 2" key="1">
    <citation type="submission" date="2015-01" db="EMBL/GenBank/DDBJ databases">
        <title>Evolution of Trichinella species and genotypes.</title>
        <authorList>
            <person name="Korhonen P.K."/>
            <person name="Edoardo P."/>
            <person name="Giuseppe L.R."/>
            <person name="Gasser R.B."/>
        </authorList>
    </citation>
    <scope>NUCLEOTIDE SEQUENCE [LARGE SCALE GENOMIC DNA]</scope>
    <source>
        <strain evidence="1">ISS120</strain>
    </source>
</reference>
<sequence length="31" mass="3722">LEYGEKTENVENEKCALYALEYWEKAEKRGK</sequence>
<feature type="non-terminal residue" evidence="1">
    <location>
        <position position="1"/>
    </location>
</feature>
<protein>
    <submittedName>
        <fullName evidence="1">Uncharacterized protein</fullName>
    </submittedName>
</protein>
<accession>A0A0V0Z0W8</accession>
<dbReference type="Proteomes" id="UP000054653">
    <property type="component" value="Unassembled WGS sequence"/>
</dbReference>
<keyword evidence="2" id="KW-1185">Reference proteome</keyword>
<dbReference type="AlphaFoldDB" id="A0A0V0Z0W8"/>
<evidence type="ECO:0000313" key="1">
    <source>
        <dbReference type="EMBL" id="KRY06180.1"/>
    </source>
</evidence>
<name>A0A0V0Z0W8_TRIBR</name>
<dbReference type="EMBL" id="JYDI01004584">
    <property type="protein sequence ID" value="KRY06180.1"/>
    <property type="molecule type" value="Genomic_DNA"/>
</dbReference>
<comment type="caution">
    <text evidence="1">The sequence shown here is derived from an EMBL/GenBank/DDBJ whole genome shotgun (WGS) entry which is preliminary data.</text>
</comment>